<organism evidence="3 4">
    <name type="scientific">Rhodotorula taiwanensis</name>
    <dbReference type="NCBI Taxonomy" id="741276"/>
    <lineage>
        <taxon>Eukaryota</taxon>
        <taxon>Fungi</taxon>
        <taxon>Dikarya</taxon>
        <taxon>Basidiomycota</taxon>
        <taxon>Pucciniomycotina</taxon>
        <taxon>Microbotryomycetes</taxon>
        <taxon>Sporidiobolales</taxon>
        <taxon>Sporidiobolaceae</taxon>
        <taxon>Rhodotorula</taxon>
    </lineage>
</organism>
<keyword evidence="4" id="KW-1185">Reference proteome</keyword>
<evidence type="ECO:0000256" key="2">
    <source>
        <dbReference type="SAM" id="SignalP"/>
    </source>
</evidence>
<comment type="caution">
    <text evidence="3">The sequence shown here is derived from an EMBL/GenBank/DDBJ whole genome shotgun (WGS) entry which is preliminary data.</text>
</comment>
<protein>
    <submittedName>
        <fullName evidence="3">Uncharacterized protein</fullName>
    </submittedName>
</protein>
<dbReference type="Proteomes" id="UP000237144">
    <property type="component" value="Unassembled WGS sequence"/>
</dbReference>
<feature type="chain" id="PRO_5015707752" evidence="2">
    <location>
        <begin position="28"/>
        <end position="72"/>
    </location>
</feature>
<evidence type="ECO:0000256" key="1">
    <source>
        <dbReference type="SAM" id="MobiDB-lite"/>
    </source>
</evidence>
<evidence type="ECO:0000313" key="3">
    <source>
        <dbReference type="EMBL" id="POY70684.1"/>
    </source>
</evidence>
<accession>A0A2S5B1L3</accession>
<dbReference type="EMBL" id="PJQD01000104">
    <property type="protein sequence ID" value="POY70684.1"/>
    <property type="molecule type" value="Genomic_DNA"/>
</dbReference>
<name>A0A2S5B1L3_9BASI</name>
<proteinExistence type="predicted"/>
<feature type="compositionally biased region" description="Basic and acidic residues" evidence="1">
    <location>
        <begin position="37"/>
        <end position="52"/>
    </location>
</feature>
<sequence length="72" mass="7841">MCPALVIGNTLTALSAFLQFLSTLSRSDFFQPLPAGPKDHGGKRGQRREERASEMHAAGFALKILLDALSRK</sequence>
<dbReference type="AlphaFoldDB" id="A0A2S5B1L3"/>
<feature type="region of interest" description="Disordered" evidence="1">
    <location>
        <begin position="32"/>
        <end position="52"/>
    </location>
</feature>
<feature type="signal peptide" evidence="2">
    <location>
        <begin position="1"/>
        <end position="27"/>
    </location>
</feature>
<reference evidence="3 4" key="1">
    <citation type="journal article" date="2018" name="Front. Microbiol.">
        <title>Prospects for Fungal Bioremediation of Acidic Radioactive Waste Sites: Characterization and Genome Sequence of Rhodotorula taiwanensis MD1149.</title>
        <authorList>
            <person name="Tkavc R."/>
            <person name="Matrosova V.Y."/>
            <person name="Grichenko O.E."/>
            <person name="Gostincar C."/>
            <person name="Volpe R.P."/>
            <person name="Klimenkova P."/>
            <person name="Gaidamakova E.K."/>
            <person name="Zhou C.E."/>
            <person name="Stewart B.J."/>
            <person name="Lyman M.G."/>
            <person name="Malfatti S.A."/>
            <person name="Rubinfeld B."/>
            <person name="Courtot M."/>
            <person name="Singh J."/>
            <person name="Dalgard C.L."/>
            <person name="Hamilton T."/>
            <person name="Frey K.G."/>
            <person name="Gunde-Cimerman N."/>
            <person name="Dugan L."/>
            <person name="Daly M.J."/>
        </authorList>
    </citation>
    <scope>NUCLEOTIDE SEQUENCE [LARGE SCALE GENOMIC DNA]</scope>
    <source>
        <strain evidence="3 4">MD1149</strain>
    </source>
</reference>
<evidence type="ECO:0000313" key="4">
    <source>
        <dbReference type="Proteomes" id="UP000237144"/>
    </source>
</evidence>
<gene>
    <name evidence="3" type="ORF">BMF94_6310</name>
</gene>
<keyword evidence="2" id="KW-0732">Signal</keyword>